<sequence length="342" mass="37264">MRKIHAILALAALVIGFTSCSEDDSPSFSSLNDIESFEIDFGGIEGVTYDFGTDIEISVPFGTDLSGLVPTIVVSENATVTPESGSAVDFTDGEATVFTVTAENTVDVATYNVIITTRGEVGSGSKLKTYQLADAFGENSVTTYEYSETSGFVTNYTKVLDDWGTEVTSTYELVYDEKNQVIEEIFTSGDIEGSTVYEYDDGVIVAAEYTEGTESIYSYTYSYSSESGYLTTVVRVDHTDEDFESTTEYTVEGGNVVVEVLFGSEYTATYDDKQNPFSALYPAAYSAINIGIESVNTNNPISGTLADDGVTYEYNTDDYPLSADYTYFDGFATVSKVYTYFE</sequence>
<dbReference type="EMBL" id="FRAA01000004">
    <property type="protein sequence ID" value="SHK28354.1"/>
    <property type="molecule type" value="Genomic_DNA"/>
</dbReference>
<feature type="chain" id="PRO_5009920526" description="YD repeat-containing protein" evidence="1">
    <location>
        <begin position="22"/>
        <end position="342"/>
    </location>
</feature>
<evidence type="ECO:0000313" key="3">
    <source>
        <dbReference type="Proteomes" id="UP000184474"/>
    </source>
</evidence>
<dbReference type="AlphaFoldDB" id="A0A1M6R7C7"/>
<keyword evidence="1" id="KW-0732">Signal</keyword>
<name>A0A1M6R7C7_REIAG</name>
<gene>
    <name evidence="2" type="ORF">SAMN04488028_10464</name>
</gene>
<dbReference type="STRING" id="156994.SAMN04488028_10464"/>
<keyword evidence="3" id="KW-1185">Reference proteome</keyword>
<evidence type="ECO:0000256" key="1">
    <source>
        <dbReference type="SAM" id="SignalP"/>
    </source>
</evidence>
<organism evidence="2 3">
    <name type="scientific">Reichenbachiella agariperforans</name>
    <dbReference type="NCBI Taxonomy" id="156994"/>
    <lineage>
        <taxon>Bacteria</taxon>
        <taxon>Pseudomonadati</taxon>
        <taxon>Bacteroidota</taxon>
        <taxon>Cytophagia</taxon>
        <taxon>Cytophagales</taxon>
        <taxon>Reichenbachiellaceae</taxon>
        <taxon>Reichenbachiella</taxon>
    </lineage>
</organism>
<evidence type="ECO:0000313" key="2">
    <source>
        <dbReference type="EMBL" id="SHK28354.1"/>
    </source>
</evidence>
<accession>A0A1M6R7C7</accession>
<evidence type="ECO:0008006" key="4">
    <source>
        <dbReference type="Google" id="ProtNLM"/>
    </source>
</evidence>
<protein>
    <recommendedName>
        <fullName evidence="4">YD repeat-containing protein</fullName>
    </recommendedName>
</protein>
<reference evidence="3" key="1">
    <citation type="submission" date="2016-11" db="EMBL/GenBank/DDBJ databases">
        <authorList>
            <person name="Varghese N."/>
            <person name="Submissions S."/>
        </authorList>
    </citation>
    <scope>NUCLEOTIDE SEQUENCE [LARGE SCALE GENOMIC DNA]</scope>
    <source>
        <strain evidence="3">DSM 26134</strain>
    </source>
</reference>
<proteinExistence type="predicted"/>
<dbReference type="Gene3D" id="2.60.40.2340">
    <property type="match status" value="1"/>
</dbReference>
<feature type="signal peptide" evidence="1">
    <location>
        <begin position="1"/>
        <end position="21"/>
    </location>
</feature>
<dbReference type="PROSITE" id="PS51257">
    <property type="entry name" value="PROKAR_LIPOPROTEIN"/>
    <property type="match status" value="1"/>
</dbReference>
<dbReference type="Proteomes" id="UP000184474">
    <property type="component" value="Unassembled WGS sequence"/>
</dbReference>
<dbReference type="RefSeq" id="WP_073122682.1">
    <property type="nucleotide sequence ID" value="NZ_FRAA01000004.1"/>
</dbReference>